<name>A0ACC1HND5_9FUNG</name>
<accession>A0ACC1HND5</accession>
<sequence length="87" mass="9455">MPSKLKSGSVSGNSVGSQESLPDAAAITEDVSIAPNQSKVAAMFGILRKVMGVKDIINLRLSLPAQLLDPIPNLEHWNYMDRPDYFV</sequence>
<evidence type="ECO:0000313" key="2">
    <source>
        <dbReference type="Proteomes" id="UP001145114"/>
    </source>
</evidence>
<feature type="non-terminal residue" evidence="1">
    <location>
        <position position="87"/>
    </location>
</feature>
<comment type="caution">
    <text evidence="1">The sequence shown here is derived from an EMBL/GenBank/DDBJ whole genome shotgun (WGS) entry which is preliminary data.</text>
</comment>
<protein>
    <submittedName>
        <fullName evidence="1">Uncharacterized protein</fullName>
    </submittedName>
</protein>
<evidence type="ECO:0000313" key="1">
    <source>
        <dbReference type="EMBL" id="KAJ1676856.1"/>
    </source>
</evidence>
<reference evidence="1" key="1">
    <citation type="submission" date="2022-06" db="EMBL/GenBank/DDBJ databases">
        <title>Phylogenomic reconstructions and comparative analyses of Kickxellomycotina fungi.</title>
        <authorList>
            <person name="Reynolds N.K."/>
            <person name="Stajich J.E."/>
            <person name="Barry K."/>
            <person name="Grigoriev I.V."/>
            <person name="Crous P."/>
            <person name="Smith M.E."/>
        </authorList>
    </citation>
    <scope>NUCLEOTIDE SEQUENCE</scope>
    <source>
        <strain evidence="1">RSA 2271</strain>
    </source>
</reference>
<dbReference type="EMBL" id="JAMZIH010003385">
    <property type="protein sequence ID" value="KAJ1676856.1"/>
    <property type="molecule type" value="Genomic_DNA"/>
</dbReference>
<proteinExistence type="predicted"/>
<organism evidence="1 2">
    <name type="scientific">Spiromyces aspiralis</name>
    <dbReference type="NCBI Taxonomy" id="68401"/>
    <lineage>
        <taxon>Eukaryota</taxon>
        <taxon>Fungi</taxon>
        <taxon>Fungi incertae sedis</taxon>
        <taxon>Zoopagomycota</taxon>
        <taxon>Kickxellomycotina</taxon>
        <taxon>Kickxellomycetes</taxon>
        <taxon>Kickxellales</taxon>
        <taxon>Kickxellaceae</taxon>
        <taxon>Spiromyces</taxon>
    </lineage>
</organism>
<dbReference type="Proteomes" id="UP001145114">
    <property type="component" value="Unassembled WGS sequence"/>
</dbReference>
<keyword evidence="2" id="KW-1185">Reference proteome</keyword>
<gene>
    <name evidence="1" type="ORF">EV182_007374</name>
</gene>